<feature type="transmembrane region" description="Helical" evidence="1">
    <location>
        <begin position="51"/>
        <end position="77"/>
    </location>
</feature>
<sequence>MLGICSTLILFVLTLFPVVSGQFALGGGGGGPHHYAGAPKRPDFDPNDLTVGLLATFCTFAFFFLICLGWCSASLVWRTHGHRTPYAMLLGALVFSLIATSNNIACTYYFNISLPRNDFLLAPHLDELLQATSIVATPLSDFFLLSSINAVLRNRCNALPGTKDRGLGGRNPLAHKLLAIIMLILGIAGAAVYVEALVENYTAMTALAGQNPPIAIVNAINDKFLARDQVHVNLGVAFAAFVVLCALDVAISVFRLRNAVRLACRSDKITEQLGRTVAPLYALYSLCRMIFTIISLKVTPAYEIVRTLIEGEALANHLLLLMSFSAVIFTLLLLSINPEDWVITKKRDHQVHFAMRSIRGLHDCKSVKWADCPIVRRASSHRADNPKRAW</sequence>
<feature type="transmembrane region" description="Helical" evidence="1">
    <location>
        <begin position="130"/>
        <end position="152"/>
    </location>
</feature>
<feature type="signal peptide" evidence="2">
    <location>
        <begin position="1"/>
        <end position="21"/>
    </location>
</feature>
<keyword evidence="1" id="KW-0812">Transmembrane</keyword>
<feature type="transmembrane region" description="Helical" evidence="1">
    <location>
        <begin position="89"/>
        <end position="110"/>
    </location>
</feature>
<feature type="chain" id="PRO_5007880079" description="Fungal pheromone STE3G-protein-coupled receptor" evidence="2">
    <location>
        <begin position="22"/>
        <end position="390"/>
    </location>
</feature>
<dbReference type="AlphaFoldDB" id="A0A166TEG0"/>
<name>A0A166TEG0_9AGAM</name>
<feature type="transmembrane region" description="Helical" evidence="1">
    <location>
        <begin position="234"/>
        <end position="256"/>
    </location>
</feature>
<keyword evidence="1" id="KW-0472">Membrane</keyword>
<protein>
    <recommendedName>
        <fullName evidence="5">Fungal pheromone STE3G-protein-coupled receptor</fullName>
    </recommendedName>
</protein>
<evidence type="ECO:0000313" key="4">
    <source>
        <dbReference type="Proteomes" id="UP000076532"/>
    </source>
</evidence>
<keyword evidence="4" id="KW-1185">Reference proteome</keyword>
<feature type="transmembrane region" description="Helical" evidence="1">
    <location>
        <begin position="173"/>
        <end position="194"/>
    </location>
</feature>
<keyword evidence="2" id="KW-0732">Signal</keyword>
<dbReference type="Proteomes" id="UP000076532">
    <property type="component" value="Unassembled WGS sequence"/>
</dbReference>
<dbReference type="EMBL" id="KV417493">
    <property type="protein sequence ID" value="KZP30531.1"/>
    <property type="molecule type" value="Genomic_DNA"/>
</dbReference>
<dbReference type="OrthoDB" id="3030705at2759"/>
<keyword evidence="1" id="KW-1133">Transmembrane helix</keyword>
<feature type="transmembrane region" description="Helical" evidence="1">
    <location>
        <begin position="318"/>
        <end position="337"/>
    </location>
</feature>
<gene>
    <name evidence="3" type="ORF">FIBSPDRAFT_1038190</name>
</gene>
<accession>A0A166TEG0</accession>
<evidence type="ECO:0000313" key="3">
    <source>
        <dbReference type="EMBL" id="KZP30531.1"/>
    </source>
</evidence>
<evidence type="ECO:0008006" key="5">
    <source>
        <dbReference type="Google" id="ProtNLM"/>
    </source>
</evidence>
<feature type="transmembrane region" description="Helical" evidence="1">
    <location>
        <begin position="277"/>
        <end position="298"/>
    </location>
</feature>
<evidence type="ECO:0000256" key="2">
    <source>
        <dbReference type="SAM" id="SignalP"/>
    </source>
</evidence>
<evidence type="ECO:0000256" key="1">
    <source>
        <dbReference type="SAM" id="Phobius"/>
    </source>
</evidence>
<proteinExistence type="predicted"/>
<reference evidence="3 4" key="1">
    <citation type="journal article" date="2016" name="Mol. Biol. Evol.">
        <title>Comparative Genomics of Early-Diverging Mushroom-Forming Fungi Provides Insights into the Origins of Lignocellulose Decay Capabilities.</title>
        <authorList>
            <person name="Nagy L.G."/>
            <person name="Riley R."/>
            <person name="Tritt A."/>
            <person name="Adam C."/>
            <person name="Daum C."/>
            <person name="Floudas D."/>
            <person name="Sun H."/>
            <person name="Yadav J.S."/>
            <person name="Pangilinan J."/>
            <person name="Larsson K.H."/>
            <person name="Matsuura K."/>
            <person name="Barry K."/>
            <person name="Labutti K."/>
            <person name="Kuo R."/>
            <person name="Ohm R.A."/>
            <person name="Bhattacharya S.S."/>
            <person name="Shirouzu T."/>
            <person name="Yoshinaga Y."/>
            <person name="Martin F.M."/>
            <person name="Grigoriev I.V."/>
            <person name="Hibbett D.S."/>
        </authorList>
    </citation>
    <scope>NUCLEOTIDE SEQUENCE [LARGE SCALE GENOMIC DNA]</scope>
    <source>
        <strain evidence="3 4">CBS 109695</strain>
    </source>
</reference>
<organism evidence="3 4">
    <name type="scientific">Athelia psychrophila</name>
    <dbReference type="NCBI Taxonomy" id="1759441"/>
    <lineage>
        <taxon>Eukaryota</taxon>
        <taxon>Fungi</taxon>
        <taxon>Dikarya</taxon>
        <taxon>Basidiomycota</taxon>
        <taxon>Agaricomycotina</taxon>
        <taxon>Agaricomycetes</taxon>
        <taxon>Agaricomycetidae</taxon>
        <taxon>Atheliales</taxon>
        <taxon>Atheliaceae</taxon>
        <taxon>Athelia</taxon>
    </lineage>
</organism>